<name>A0A1F6CNY4_9BACT</name>
<dbReference type="Gene3D" id="3.30.1200.10">
    <property type="entry name" value="YggU-like"/>
    <property type="match status" value="1"/>
</dbReference>
<dbReference type="EMBL" id="MFKV01000006">
    <property type="protein sequence ID" value="OGG50874.1"/>
    <property type="molecule type" value="Genomic_DNA"/>
</dbReference>
<dbReference type="InterPro" id="IPR003746">
    <property type="entry name" value="DUF167"/>
</dbReference>
<dbReference type="Pfam" id="PF02594">
    <property type="entry name" value="DUF167"/>
    <property type="match status" value="1"/>
</dbReference>
<gene>
    <name evidence="2" type="ORF">A2763_00880</name>
</gene>
<comment type="caution">
    <text evidence="2">The sequence shown here is derived from an EMBL/GenBank/DDBJ whole genome shotgun (WGS) entry which is preliminary data.</text>
</comment>
<sequence>MRSVHIKVRVQTGVKNEKVHKISDTHFELSVREKPENNLANARVVALIAAQLGVPVSAVRIVKGHHSPSKILSVASQKPE</sequence>
<accession>A0A1F6CNY4</accession>
<evidence type="ECO:0000313" key="3">
    <source>
        <dbReference type="Proteomes" id="UP000178370"/>
    </source>
</evidence>
<dbReference type="InterPro" id="IPR036591">
    <property type="entry name" value="YggU-like_sf"/>
</dbReference>
<dbReference type="STRING" id="1798482.A2763_00880"/>
<comment type="similarity">
    <text evidence="1">Belongs to the UPF0235 family.</text>
</comment>
<proteinExistence type="inferred from homology"/>
<evidence type="ECO:0000256" key="1">
    <source>
        <dbReference type="ARBA" id="ARBA00010364"/>
    </source>
</evidence>
<evidence type="ECO:0000313" key="2">
    <source>
        <dbReference type="EMBL" id="OGG50874.1"/>
    </source>
</evidence>
<protein>
    <submittedName>
        <fullName evidence="2">Uncharacterized protein</fullName>
    </submittedName>
</protein>
<dbReference type="SMART" id="SM01152">
    <property type="entry name" value="DUF167"/>
    <property type="match status" value="1"/>
</dbReference>
<reference evidence="2 3" key="1">
    <citation type="journal article" date="2016" name="Nat. Commun.">
        <title>Thousands of microbial genomes shed light on interconnected biogeochemical processes in an aquifer system.</title>
        <authorList>
            <person name="Anantharaman K."/>
            <person name="Brown C.T."/>
            <person name="Hug L.A."/>
            <person name="Sharon I."/>
            <person name="Castelle C.J."/>
            <person name="Probst A.J."/>
            <person name="Thomas B.C."/>
            <person name="Singh A."/>
            <person name="Wilkins M.J."/>
            <person name="Karaoz U."/>
            <person name="Brodie E.L."/>
            <person name="Williams K.H."/>
            <person name="Hubbard S.S."/>
            <person name="Banfield J.F."/>
        </authorList>
    </citation>
    <scope>NUCLEOTIDE SEQUENCE [LARGE SCALE GENOMIC DNA]</scope>
</reference>
<dbReference type="NCBIfam" id="TIGR00251">
    <property type="entry name" value="DUF167 family protein"/>
    <property type="match status" value="1"/>
</dbReference>
<dbReference type="Proteomes" id="UP000178370">
    <property type="component" value="Unassembled WGS sequence"/>
</dbReference>
<dbReference type="SUPFAM" id="SSF69786">
    <property type="entry name" value="YggU-like"/>
    <property type="match status" value="1"/>
</dbReference>
<organism evidence="2 3">
    <name type="scientific">Candidatus Kaiserbacteria bacterium RIFCSPHIGHO2_01_FULL_54_36</name>
    <dbReference type="NCBI Taxonomy" id="1798482"/>
    <lineage>
        <taxon>Bacteria</taxon>
        <taxon>Candidatus Kaiseribacteriota</taxon>
    </lineage>
</organism>
<dbReference type="AlphaFoldDB" id="A0A1F6CNY4"/>